<evidence type="ECO:0000256" key="4">
    <source>
        <dbReference type="HAMAP-Rule" id="MF_03044"/>
    </source>
</evidence>
<dbReference type="PANTHER" id="PTHR21008">
    <property type="entry name" value="S-ADENOSYLMETHIONINE SENSOR UPSTREAM OF MTORC1-RELATED"/>
    <property type="match status" value="1"/>
</dbReference>
<dbReference type="Gene3D" id="3.40.50.150">
    <property type="entry name" value="Vaccinia Virus protein VP39"/>
    <property type="match status" value="1"/>
</dbReference>
<comment type="similarity">
    <text evidence="4">Belongs to the BMT2 family.</text>
</comment>
<evidence type="ECO:0000256" key="3">
    <source>
        <dbReference type="ARBA" id="ARBA00022691"/>
    </source>
</evidence>
<dbReference type="InterPro" id="IPR029063">
    <property type="entry name" value="SAM-dependent_MTases_sf"/>
</dbReference>
<comment type="subunit">
    <text evidence="4">Interacts with the GATOR1 complex; interaction is disrupted when BMT2/SAMTOR binds S-adenosyl-L-methionine. Interacts with the KICSTOR complex; interaction is disrupted when BMT2/SAMTOR binds S-adenosyl-L-methionine.</text>
</comment>
<dbReference type="GO" id="GO:0032259">
    <property type="term" value="P:methylation"/>
    <property type="evidence" value="ECO:0007669"/>
    <property type="project" value="UniProtKB-KW"/>
</dbReference>
<dbReference type="GO" id="GO:0061462">
    <property type="term" value="P:protein localization to lysosome"/>
    <property type="evidence" value="ECO:0007669"/>
    <property type="project" value="Ensembl"/>
</dbReference>
<dbReference type="FunFam" id="3.40.50.150:FF:000089">
    <property type="entry name" value="S-adenosylmethionine sensor upstream of mTORC1"/>
    <property type="match status" value="1"/>
</dbReference>
<keyword evidence="1 4" id="KW-0489">Methyltransferase</keyword>
<keyword evidence="3 4" id="KW-0949">S-adenosyl-L-methionine</keyword>
<protein>
    <recommendedName>
        <fullName evidence="4">S-adenosylmethionine sensor upstream of mTORC1</fullName>
    </recommendedName>
    <alternativeName>
        <fullName evidence="4">Probable methyltransferase BMT2 homolog</fullName>
        <ecNumber evidence="4">2.1.1.-</ecNumber>
    </alternativeName>
</protein>
<evidence type="ECO:0000256" key="2">
    <source>
        <dbReference type="ARBA" id="ARBA00022679"/>
    </source>
</evidence>
<dbReference type="GO" id="GO:0038202">
    <property type="term" value="P:TORC1 signaling"/>
    <property type="evidence" value="ECO:0007669"/>
    <property type="project" value="Ensembl"/>
</dbReference>
<dbReference type="GO" id="GO:0034198">
    <property type="term" value="P:cellular response to amino acid starvation"/>
    <property type="evidence" value="ECO:0007669"/>
    <property type="project" value="Ensembl"/>
</dbReference>
<sequence>MAQNVSGMETIRGKYFNSCFHIMCVCFCLVGDFDKIWREHCEDEETLCEYAEAMKNLADNHWTKTCEGEGRIEWCCSVSREYFQNGGKQKALEKDEKRADLASKSIQTISIHPSSKMEVSTDNSNRFQFFSLPLRSLHPSGKIRLLDVGSCFNPFLKFEEFLTVGIDIVPAVESVYKCDFLNLQIHQPLQLAQDAIDAFLKQLKNPIDSLPGELFHVVVFSLLLSYFPSPYQRWICCKKAHELLVLNGLLLIITPDSSHQNRHAMMMKSWKIAIESLGFKRFKYSKFSHMHLMAFRKISLKTTSDLVSRNYPGMLYIPQDFNTVEEEEFSNNSCYIRSDVEDEQLACSFMELPDAPYDSDSGESQASSIPFYELEDPILLLS</sequence>
<dbReference type="GO" id="GO:0045947">
    <property type="term" value="P:negative regulation of translational initiation"/>
    <property type="evidence" value="ECO:0007669"/>
    <property type="project" value="Ensembl"/>
</dbReference>
<evidence type="ECO:0000313" key="6">
    <source>
        <dbReference type="Proteomes" id="UP000694406"/>
    </source>
</evidence>
<reference evidence="5" key="2">
    <citation type="submission" date="2025-09" db="UniProtKB">
        <authorList>
            <consortium name="Ensembl"/>
        </authorList>
    </citation>
    <scope>IDENTIFICATION</scope>
</reference>
<comment type="function">
    <text evidence="4">S-adenosyl-L-methionine-binding protein that acts as an inhibitor of mTORC1 signaling via interaction with the GATOR1 and KICSTOR complexes. Acts as a sensor of S-adenosyl-L-methionine to signal methionine sufficiency to mTORC1: in presence of methionine, binds S-adenosyl-L-methionine, leading to disrupt interaction with the GATOR1 and KICSTOR complexes and promote mTORC1 signaling. Upon methionine starvation, S-adenosyl-L-methionine levels are reduced, thereby promoting the association with GATOR1 and KICSTOR, leading to inhibit mTORC1 signaling. Probably also acts as a S-adenosyl-L-methionine-dependent methyltransferase.</text>
</comment>
<name>A0A8C5SUS5_LATLA</name>
<reference evidence="5" key="1">
    <citation type="submission" date="2025-08" db="UniProtKB">
        <authorList>
            <consortium name="Ensembl"/>
        </authorList>
    </citation>
    <scope>IDENTIFICATION</scope>
</reference>
<keyword evidence="2 4" id="KW-0808">Transferase</keyword>
<keyword evidence="6" id="KW-1185">Reference proteome</keyword>
<dbReference type="EC" id="2.1.1.-" evidence="4"/>
<evidence type="ECO:0000313" key="5">
    <source>
        <dbReference type="Ensembl" id="ENSLLTP00000023876.1"/>
    </source>
</evidence>
<accession>A0A8C5SUS5</accession>
<dbReference type="GO" id="GO:0044877">
    <property type="term" value="F:protein-containing complex binding"/>
    <property type="evidence" value="ECO:0007669"/>
    <property type="project" value="Ensembl"/>
</dbReference>
<dbReference type="GO" id="GO:0002181">
    <property type="term" value="P:cytoplasmic translation"/>
    <property type="evidence" value="ECO:0007669"/>
    <property type="project" value="Ensembl"/>
</dbReference>
<dbReference type="GO" id="GO:0008168">
    <property type="term" value="F:methyltransferase activity"/>
    <property type="evidence" value="ECO:0007669"/>
    <property type="project" value="UniProtKB-UniRule"/>
</dbReference>
<dbReference type="Pfam" id="PF11968">
    <property type="entry name" value="Bmt2"/>
    <property type="match status" value="1"/>
</dbReference>
<proteinExistence type="inferred from homology"/>
<evidence type="ECO:0000256" key="1">
    <source>
        <dbReference type="ARBA" id="ARBA00022603"/>
    </source>
</evidence>
<dbReference type="GO" id="GO:0045948">
    <property type="term" value="P:positive regulation of translational initiation"/>
    <property type="evidence" value="ECO:0007669"/>
    <property type="project" value="Ensembl"/>
</dbReference>
<dbReference type="AlphaFoldDB" id="A0A8C5SUS5"/>
<dbReference type="GO" id="GO:1904263">
    <property type="term" value="P:positive regulation of TORC1 signaling"/>
    <property type="evidence" value="ECO:0007669"/>
    <property type="project" value="Ensembl"/>
</dbReference>
<dbReference type="InterPro" id="IPR021867">
    <property type="entry name" value="Bmt2/SAMTOR"/>
</dbReference>
<dbReference type="GO" id="GO:0061431">
    <property type="term" value="P:cellular response to methionine"/>
    <property type="evidence" value="ECO:0007669"/>
    <property type="project" value="Ensembl"/>
</dbReference>
<dbReference type="GO" id="GO:0031503">
    <property type="term" value="P:protein-containing complex localization"/>
    <property type="evidence" value="ECO:0007669"/>
    <property type="project" value="Ensembl"/>
</dbReference>
<feature type="binding site" evidence="4">
    <location>
        <position position="149"/>
    </location>
    <ligand>
        <name>S-adenosyl-L-methionine</name>
        <dbReference type="ChEBI" id="CHEBI:59789"/>
    </ligand>
</feature>
<dbReference type="Proteomes" id="UP000694406">
    <property type="component" value="Unplaced"/>
</dbReference>
<organism evidence="5 6">
    <name type="scientific">Laticauda laticaudata</name>
    <name type="common">Blue-ringed sea krait</name>
    <name type="synonym">Blue-lipped sea krait</name>
    <dbReference type="NCBI Taxonomy" id="8630"/>
    <lineage>
        <taxon>Eukaryota</taxon>
        <taxon>Metazoa</taxon>
        <taxon>Chordata</taxon>
        <taxon>Craniata</taxon>
        <taxon>Vertebrata</taxon>
        <taxon>Euteleostomi</taxon>
        <taxon>Lepidosauria</taxon>
        <taxon>Squamata</taxon>
        <taxon>Bifurcata</taxon>
        <taxon>Unidentata</taxon>
        <taxon>Episquamata</taxon>
        <taxon>Toxicofera</taxon>
        <taxon>Serpentes</taxon>
        <taxon>Colubroidea</taxon>
        <taxon>Elapidae</taxon>
        <taxon>Laticaudinae</taxon>
        <taxon>Laticauda</taxon>
    </lineage>
</organism>
<dbReference type="SUPFAM" id="SSF53335">
    <property type="entry name" value="S-adenosyl-L-methionine-dependent methyltransferases"/>
    <property type="match status" value="1"/>
</dbReference>
<gene>
    <name evidence="4" type="primary">BMT2</name>
    <name evidence="4 5" type="synonym">SAMTOR</name>
</gene>
<dbReference type="HAMAP" id="MF_03044">
    <property type="entry name" value="BMT2"/>
    <property type="match status" value="1"/>
</dbReference>
<feature type="binding site" evidence="4">
    <location>
        <position position="167"/>
    </location>
    <ligand>
        <name>S-adenosyl-L-methionine</name>
        <dbReference type="ChEBI" id="CHEBI:59789"/>
    </ligand>
</feature>
<dbReference type="GO" id="GO:1904262">
    <property type="term" value="P:negative regulation of TORC1 signaling"/>
    <property type="evidence" value="ECO:0007669"/>
    <property type="project" value="Ensembl"/>
</dbReference>
<dbReference type="GeneTree" id="ENSGT00390000010382"/>
<dbReference type="GO" id="GO:1904047">
    <property type="term" value="F:S-adenosyl-L-methionine binding"/>
    <property type="evidence" value="ECO:0007669"/>
    <property type="project" value="Ensembl"/>
</dbReference>
<dbReference type="Ensembl" id="ENSLLTT00000024745.1">
    <property type="protein sequence ID" value="ENSLLTP00000023876.1"/>
    <property type="gene ID" value="ENSLLTG00000017612.1"/>
</dbReference>
<dbReference type="PANTHER" id="PTHR21008:SF0">
    <property type="entry name" value="S-ADENOSYLMETHIONINE SENSOR UPSTREAM OF MTORC1"/>
    <property type="match status" value="1"/>
</dbReference>